<keyword evidence="2 12" id="KW-0645">Protease</keyword>
<dbReference type="Pfam" id="PF02983">
    <property type="entry name" value="Pro_Al_protease"/>
    <property type="match status" value="1"/>
</dbReference>
<dbReference type="InterPro" id="IPR043504">
    <property type="entry name" value="Peptidase_S1_PA_chymotrypsin"/>
</dbReference>
<gene>
    <name evidence="12" type="ORF">GIY23_02130</name>
</gene>
<dbReference type="InterPro" id="IPR035070">
    <property type="entry name" value="Streptogrisin_prodomain"/>
</dbReference>
<keyword evidence="3 10" id="KW-0732">Signal</keyword>
<proteinExistence type="inferred from homology"/>
<feature type="signal peptide" evidence="10">
    <location>
        <begin position="1"/>
        <end position="22"/>
    </location>
</feature>
<organism evidence="12 13">
    <name type="scientific">Allosaccharopolyspora coralli</name>
    <dbReference type="NCBI Taxonomy" id="2665642"/>
    <lineage>
        <taxon>Bacteria</taxon>
        <taxon>Bacillati</taxon>
        <taxon>Actinomycetota</taxon>
        <taxon>Actinomycetes</taxon>
        <taxon>Pseudonocardiales</taxon>
        <taxon>Pseudonocardiaceae</taxon>
        <taxon>Allosaccharopolyspora</taxon>
    </lineage>
</organism>
<dbReference type="PRINTS" id="PR00861">
    <property type="entry name" value="ALYTICPTASE"/>
</dbReference>
<evidence type="ECO:0000256" key="4">
    <source>
        <dbReference type="ARBA" id="ARBA00022801"/>
    </source>
</evidence>
<feature type="domain" description="Peptidase S1A alpha-lytic prodomain" evidence="11">
    <location>
        <begin position="119"/>
        <end position="174"/>
    </location>
</feature>
<feature type="disulfide bond" evidence="9">
    <location>
        <begin position="283"/>
        <end position="293"/>
    </location>
</feature>
<feature type="disulfide bond" evidence="9">
    <location>
        <begin position="319"/>
        <end position="346"/>
    </location>
</feature>
<evidence type="ECO:0000256" key="5">
    <source>
        <dbReference type="ARBA" id="ARBA00022825"/>
    </source>
</evidence>
<keyword evidence="13" id="KW-1185">Reference proteome</keyword>
<reference evidence="13" key="1">
    <citation type="submission" date="2019-11" db="EMBL/GenBank/DDBJ databases">
        <title>The complete genome sequence of Saccharopolyspora sp. E2A.</title>
        <authorList>
            <person name="Zhang G."/>
        </authorList>
    </citation>
    <scope>NUCLEOTIDE SEQUENCE [LARGE SCALE GENOMIC DNA]</scope>
    <source>
        <strain evidence="13">E2A</strain>
    </source>
</reference>
<dbReference type="GO" id="GO:0005576">
    <property type="term" value="C:extracellular region"/>
    <property type="evidence" value="ECO:0007669"/>
    <property type="project" value="InterPro"/>
</dbReference>
<evidence type="ECO:0000256" key="1">
    <source>
        <dbReference type="ARBA" id="ARBA00007664"/>
    </source>
</evidence>
<dbReference type="InterPro" id="IPR037295">
    <property type="entry name" value="Alpha-lytic_protease_prodomain"/>
</dbReference>
<evidence type="ECO:0000256" key="8">
    <source>
        <dbReference type="PIRSR" id="PIRSR001134-1"/>
    </source>
</evidence>
<protein>
    <submittedName>
        <fullName evidence="12">Trypsin-like serine protease</fullName>
    </submittedName>
</protein>
<keyword evidence="5" id="KW-0720">Serine protease</keyword>
<keyword evidence="7 9" id="KW-1015">Disulfide bond</keyword>
<evidence type="ECO:0000259" key="11">
    <source>
        <dbReference type="Pfam" id="PF02983"/>
    </source>
</evidence>
<keyword evidence="4" id="KW-0378">Hydrolase</keyword>
<evidence type="ECO:0000313" key="12">
    <source>
        <dbReference type="EMBL" id="QGK68515.1"/>
    </source>
</evidence>
<dbReference type="SUPFAM" id="SSF50494">
    <property type="entry name" value="Trypsin-like serine proteases"/>
    <property type="match status" value="1"/>
</dbReference>
<dbReference type="Proteomes" id="UP000371041">
    <property type="component" value="Chromosome"/>
</dbReference>
<name>A0A5Q3QAL7_9PSEU</name>
<dbReference type="Gene3D" id="2.40.10.10">
    <property type="entry name" value="Trypsin-like serine proteases"/>
    <property type="match status" value="2"/>
</dbReference>
<feature type="active site" description="Charge relay system" evidence="8">
    <location>
        <position position="221"/>
    </location>
</feature>
<feature type="active site" description="Charge relay system" evidence="8">
    <location>
        <position position="245"/>
    </location>
</feature>
<dbReference type="InterPro" id="IPR004236">
    <property type="entry name" value="Pept_S1_alpha_lytic"/>
</dbReference>
<dbReference type="AlphaFoldDB" id="A0A5Q3QAL7"/>
<dbReference type="InterPro" id="IPR001316">
    <property type="entry name" value="Pept_S1A_streptogrisin"/>
</dbReference>
<evidence type="ECO:0000256" key="9">
    <source>
        <dbReference type="PIRSR" id="PIRSR001134-2"/>
    </source>
</evidence>
<sequence length="371" mass="37344">MRRRLAARLAGSVFLAAGVVGAFTVPATANPTETMPQGALDAMQRDLGLTADQAEQRIAQEAVANDAFATLSSSLGQTYGGSHFDAATGKLVVGVTDQSAFDQVRAADATPVLVDDSERHLNATADALSAAADRQPEGVTGWYVDPASNQVVLTTAFGTAADAAGFVESSDADATSVDVVESAEQPRLLEDVIGGNPYFIGSGSRCSIGFSVEGGFVTAGHCGSTGDSTSQPSGTFAGSSFPGDDHGYVEVSSATPVGQVNDYSGGTVAVAGSQESAVGSSVCRSGSTTGWYCGTIEATNQSVSYPQGTVNGLVRTDVCAEPGDSGGSFISGDQAQGMTSGGSGNCSLGGTTYYQPVNEALDVYGLTLVTG</sequence>
<dbReference type="SUPFAM" id="SSF54806">
    <property type="entry name" value="Alpha-lytic protease prodomain"/>
    <property type="match status" value="1"/>
</dbReference>
<evidence type="ECO:0000256" key="10">
    <source>
        <dbReference type="SAM" id="SignalP"/>
    </source>
</evidence>
<feature type="chain" id="PRO_5024415954" evidence="10">
    <location>
        <begin position="23"/>
        <end position="371"/>
    </location>
</feature>
<accession>A0A5Q3QAL7</accession>
<evidence type="ECO:0000313" key="13">
    <source>
        <dbReference type="Proteomes" id="UP000371041"/>
    </source>
</evidence>
<evidence type="ECO:0000256" key="7">
    <source>
        <dbReference type="ARBA" id="ARBA00023157"/>
    </source>
</evidence>
<keyword evidence="6" id="KW-0865">Zymogen</keyword>
<dbReference type="CDD" id="cd21112">
    <property type="entry name" value="alphaLP-like"/>
    <property type="match status" value="1"/>
</dbReference>
<dbReference type="EMBL" id="CP045929">
    <property type="protein sequence ID" value="QGK68515.1"/>
    <property type="molecule type" value="Genomic_DNA"/>
</dbReference>
<feature type="disulfide bond" evidence="9">
    <location>
        <begin position="206"/>
        <end position="222"/>
    </location>
</feature>
<evidence type="ECO:0000256" key="6">
    <source>
        <dbReference type="ARBA" id="ARBA00023145"/>
    </source>
</evidence>
<comment type="similarity">
    <text evidence="1">Belongs to the peptidase S1 family.</text>
</comment>
<dbReference type="GO" id="GO:0006508">
    <property type="term" value="P:proteolysis"/>
    <property type="evidence" value="ECO:0007669"/>
    <property type="project" value="UniProtKB-KW"/>
</dbReference>
<feature type="active site" description="Charge relay system" evidence="8">
    <location>
        <position position="325"/>
    </location>
</feature>
<evidence type="ECO:0000256" key="2">
    <source>
        <dbReference type="ARBA" id="ARBA00022670"/>
    </source>
</evidence>
<dbReference type="InterPro" id="IPR009003">
    <property type="entry name" value="Peptidase_S1_PA"/>
</dbReference>
<dbReference type="GO" id="GO:0004252">
    <property type="term" value="F:serine-type endopeptidase activity"/>
    <property type="evidence" value="ECO:0007669"/>
    <property type="project" value="InterPro"/>
</dbReference>
<dbReference type="KEGG" id="sace:GIY23_02130"/>
<dbReference type="RefSeq" id="WP_154075124.1">
    <property type="nucleotide sequence ID" value="NZ_CP045929.1"/>
</dbReference>
<evidence type="ECO:0000256" key="3">
    <source>
        <dbReference type="ARBA" id="ARBA00022729"/>
    </source>
</evidence>
<dbReference type="Gene3D" id="3.30.300.50">
    <property type="match status" value="2"/>
</dbReference>
<dbReference type="PIRSF" id="PIRSF001134">
    <property type="entry name" value="Streptogrisin"/>
    <property type="match status" value="1"/>
</dbReference>